<feature type="transmembrane region" description="Helical" evidence="2">
    <location>
        <begin position="41"/>
        <end position="66"/>
    </location>
</feature>
<dbReference type="AlphaFoldDB" id="A0A934KNQ9"/>
<keyword evidence="2" id="KW-0472">Membrane</keyword>
<reference evidence="3 4" key="1">
    <citation type="submission" date="2020-10" db="EMBL/GenBank/DDBJ databases">
        <title>Ca. Dormibacterota MAGs.</title>
        <authorList>
            <person name="Montgomery K."/>
        </authorList>
    </citation>
    <scope>NUCLEOTIDE SEQUENCE [LARGE SCALE GENOMIC DNA]</scope>
    <source>
        <strain evidence="3">Mitchell_Peninsula_5</strain>
    </source>
</reference>
<feature type="transmembrane region" description="Helical" evidence="2">
    <location>
        <begin position="78"/>
        <end position="95"/>
    </location>
</feature>
<evidence type="ECO:0000313" key="3">
    <source>
        <dbReference type="EMBL" id="MBJ7610293.1"/>
    </source>
</evidence>
<feature type="transmembrane region" description="Helical" evidence="2">
    <location>
        <begin position="143"/>
        <end position="168"/>
    </location>
</feature>
<dbReference type="Proteomes" id="UP000614410">
    <property type="component" value="Unassembled WGS sequence"/>
</dbReference>
<proteinExistence type="predicted"/>
<feature type="transmembrane region" description="Helical" evidence="2">
    <location>
        <begin position="102"/>
        <end position="123"/>
    </location>
</feature>
<keyword evidence="2" id="KW-0812">Transmembrane</keyword>
<keyword evidence="2" id="KW-1133">Transmembrane helix</keyword>
<accession>A0A934KNQ9</accession>
<dbReference type="EMBL" id="JAEKNN010000060">
    <property type="protein sequence ID" value="MBJ7610293.1"/>
    <property type="molecule type" value="Genomic_DNA"/>
</dbReference>
<feature type="region of interest" description="Disordered" evidence="1">
    <location>
        <begin position="1"/>
        <end position="23"/>
    </location>
</feature>
<comment type="caution">
    <text evidence="3">The sequence shown here is derived from an EMBL/GenBank/DDBJ whole genome shotgun (WGS) entry which is preliminary data.</text>
</comment>
<organism evidence="3 4">
    <name type="scientific">Candidatus Amunia macphersoniae</name>
    <dbReference type="NCBI Taxonomy" id="3127014"/>
    <lineage>
        <taxon>Bacteria</taxon>
        <taxon>Bacillati</taxon>
        <taxon>Candidatus Dormiibacterota</taxon>
        <taxon>Candidatus Dormibacteria</taxon>
        <taxon>Candidatus Aeolococcales</taxon>
        <taxon>Candidatus Aeolococcaceae</taxon>
        <taxon>Candidatus Amunia</taxon>
    </lineage>
</organism>
<evidence type="ECO:0000256" key="1">
    <source>
        <dbReference type="SAM" id="MobiDB-lite"/>
    </source>
</evidence>
<sequence length="172" mass="17381">MSKAKPNRVPARSQPARPATPRQAVAVGQAERGQIAWGSCIVGLIAGEVLLFVLSNVALGVANAAFGTAGFQSADGGIVGVSTFLAVISGGYLAARLAGRFGLYQGMVVGIGFIIVGALFQFGQEASIVHSSLASGTHTLVDLGPMSMGNLITGDMLALVGGSIGGLLSRRR</sequence>
<evidence type="ECO:0000256" key="2">
    <source>
        <dbReference type="SAM" id="Phobius"/>
    </source>
</evidence>
<name>A0A934KNQ9_9BACT</name>
<protein>
    <submittedName>
        <fullName evidence="3">Uncharacterized protein</fullName>
    </submittedName>
</protein>
<gene>
    <name evidence="3" type="ORF">JF887_12810</name>
</gene>
<evidence type="ECO:0000313" key="4">
    <source>
        <dbReference type="Proteomes" id="UP000614410"/>
    </source>
</evidence>